<sequence length="191" mass="20943">MADSDNSRTLSTVTRGDFYSFVAASLPTSQELARATPLPSDACNEDPALVVWQQWCNAREHLSESILRQQRHESSLFSVVLPSPLEQSAGLRAYEKAREAEDRASAAEDHAAEALWRTPARSVAGATAKLHALVTKWQPSSTSEEEPWPQIRSVIADLLKIDTGSVASRLSMPERQSELQGDGMGMVHQDT</sequence>
<dbReference type="AlphaFoldDB" id="F7XGU7"/>
<dbReference type="EMBL" id="CP001832">
    <property type="protein sequence ID" value="AEH83773.1"/>
    <property type="molecule type" value="Genomic_DNA"/>
</dbReference>
<accession>F7XGU7</accession>
<gene>
    <name evidence="2" type="ordered locus">SM11_pD0941</name>
</gene>
<evidence type="ECO:0000313" key="3">
    <source>
        <dbReference type="Proteomes" id="UP000009045"/>
    </source>
</evidence>
<evidence type="ECO:0000313" key="2">
    <source>
        <dbReference type="EMBL" id="AEH83773.1"/>
    </source>
</evidence>
<dbReference type="KEGG" id="smx:SM11_pD0941"/>
<name>F7XGU7_SINMM</name>
<reference evidence="2 3" key="1">
    <citation type="journal article" date="2011" name="J. Biotechnol.">
        <title>The complete genome sequence of the dominant Sinorhizobium meliloti field isolate SM11 extends the S. meliloti pan-genome.</title>
        <authorList>
            <person name="Schneiker-Bekel S."/>
            <person name="Wibberg D."/>
            <person name="Bekel T."/>
            <person name="Blom J."/>
            <person name="Linke B."/>
            <person name="Neuweger H."/>
            <person name="Stiens M."/>
            <person name="Vorholter F.J."/>
            <person name="Weidner S."/>
            <person name="Goesmann A."/>
            <person name="Puhler A."/>
            <person name="Schluter A."/>
        </authorList>
    </citation>
    <scope>NUCLEOTIDE SEQUENCE [LARGE SCALE GENOMIC DNA]</scope>
    <source>
        <strain evidence="2 3">SM11</strain>
        <plasmid evidence="3">pSmeSM11d</plasmid>
    </source>
</reference>
<dbReference type="PATRIC" id="fig|707241.3.peg.6633"/>
<keyword evidence="2" id="KW-0614">Plasmid</keyword>
<dbReference type="HOGENOM" id="CLU_1286499_0_0_5"/>
<protein>
    <submittedName>
        <fullName evidence="2">Uncharacterized protein</fullName>
    </submittedName>
</protein>
<geneLocation type="plasmid" evidence="2 3">
    <name>pSmeSM11d</name>
</geneLocation>
<proteinExistence type="predicted"/>
<evidence type="ECO:0000256" key="1">
    <source>
        <dbReference type="SAM" id="MobiDB-lite"/>
    </source>
</evidence>
<feature type="region of interest" description="Disordered" evidence="1">
    <location>
        <begin position="166"/>
        <end position="191"/>
    </location>
</feature>
<dbReference type="Proteomes" id="UP000009045">
    <property type="component" value="Plasmid pSmeSM11d"/>
</dbReference>
<organism evidence="2 3">
    <name type="scientific">Sinorhizobium meliloti (strain SM11)</name>
    <dbReference type="NCBI Taxonomy" id="707241"/>
    <lineage>
        <taxon>Bacteria</taxon>
        <taxon>Pseudomonadati</taxon>
        <taxon>Pseudomonadota</taxon>
        <taxon>Alphaproteobacteria</taxon>
        <taxon>Hyphomicrobiales</taxon>
        <taxon>Rhizobiaceae</taxon>
        <taxon>Sinorhizobium/Ensifer group</taxon>
        <taxon>Sinorhizobium</taxon>
    </lineage>
</organism>
<dbReference type="RefSeq" id="WP_014530542.1">
    <property type="nucleotide sequence ID" value="NC_017326.1"/>
</dbReference>